<sequence>MIFYSLLSRKRNYLLISSLITGVLLLFTSCKEDNSNAVTHISGKIINAHKEFVTLKDFNA</sequence>
<evidence type="ECO:0000313" key="1">
    <source>
        <dbReference type="EMBL" id="GAK99521.1"/>
    </source>
</evidence>
<evidence type="ECO:0000313" key="2">
    <source>
        <dbReference type="Proteomes" id="UP000029226"/>
    </source>
</evidence>
<name>A0A090QVS1_NONUL</name>
<proteinExistence type="predicted"/>
<dbReference type="AlphaFoldDB" id="A0A090QVS1"/>
<dbReference type="EMBL" id="BBMM01000002">
    <property type="protein sequence ID" value="GAK99521.1"/>
    <property type="molecule type" value="Genomic_DNA"/>
</dbReference>
<accession>A0A090QVS1</accession>
<protein>
    <submittedName>
        <fullName evidence="1">Uncharacterized protein</fullName>
    </submittedName>
</protein>
<gene>
    <name evidence="1" type="ORF">JCM19314_3566</name>
</gene>
<comment type="caution">
    <text evidence="1">The sequence shown here is derived from an EMBL/GenBank/DDBJ whole genome shotgun (WGS) entry which is preliminary data.</text>
</comment>
<reference evidence="1 2" key="1">
    <citation type="journal article" date="2014" name="Genome Announc.">
        <title>Draft Genome Sequences of Marine Flavobacterium Nonlabens Strains NR17, NR24, NR27, NR32, NR33, and Ara13.</title>
        <authorList>
            <person name="Nakanishi M."/>
            <person name="Meirelles P."/>
            <person name="Suzuki R."/>
            <person name="Takatani N."/>
            <person name="Mino S."/>
            <person name="Suda W."/>
            <person name="Oshima K."/>
            <person name="Hattori M."/>
            <person name="Ohkuma M."/>
            <person name="Hosokawa M."/>
            <person name="Miyashita K."/>
            <person name="Thompson F.L."/>
            <person name="Niwa A."/>
            <person name="Sawabe T."/>
            <person name="Sawabe T."/>
        </authorList>
    </citation>
    <scope>NUCLEOTIDE SEQUENCE [LARGE SCALE GENOMIC DNA]</scope>
    <source>
        <strain evidence="2">JCM19314</strain>
    </source>
</reference>
<organism evidence="1 2">
    <name type="scientific">Nonlabens ulvanivorans</name>
    <name type="common">Persicivirga ulvanivorans</name>
    <dbReference type="NCBI Taxonomy" id="906888"/>
    <lineage>
        <taxon>Bacteria</taxon>
        <taxon>Pseudomonadati</taxon>
        <taxon>Bacteroidota</taxon>
        <taxon>Flavobacteriia</taxon>
        <taxon>Flavobacteriales</taxon>
        <taxon>Flavobacteriaceae</taxon>
        <taxon>Nonlabens</taxon>
    </lineage>
</organism>
<dbReference type="Proteomes" id="UP000029226">
    <property type="component" value="Unassembled WGS sequence"/>
</dbReference>